<evidence type="ECO:0000313" key="1">
    <source>
        <dbReference type="EMBL" id="KAJ5092137.1"/>
    </source>
</evidence>
<dbReference type="Proteomes" id="UP001141434">
    <property type="component" value="Unassembled WGS sequence"/>
</dbReference>
<protein>
    <submittedName>
        <fullName evidence="1">Uncharacterized protein</fullName>
    </submittedName>
</protein>
<dbReference type="AlphaFoldDB" id="A0A9W9F251"/>
<comment type="caution">
    <text evidence="1">The sequence shown here is derived from an EMBL/GenBank/DDBJ whole genome shotgun (WGS) entry which is preliminary data.</text>
</comment>
<organism evidence="1 2">
    <name type="scientific">Penicillium alfredii</name>
    <dbReference type="NCBI Taxonomy" id="1506179"/>
    <lineage>
        <taxon>Eukaryota</taxon>
        <taxon>Fungi</taxon>
        <taxon>Dikarya</taxon>
        <taxon>Ascomycota</taxon>
        <taxon>Pezizomycotina</taxon>
        <taxon>Eurotiomycetes</taxon>
        <taxon>Eurotiomycetidae</taxon>
        <taxon>Eurotiales</taxon>
        <taxon>Aspergillaceae</taxon>
        <taxon>Penicillium</taxon>
    </lineage>
</organism>
<name>A0A9W9F251_9EURO</name>
<accession>A0A9W9F251</accession>
<gene>
    <name evidence="1" type="ORF">NUU61_007007</name>
</gene>
<reference evidence="1" key="1">
    <citation type="submission" date="2022-11" db="EMBL/GenBank/DDBJ databases">
        <authorList>
            <person name="Petersen C."/>
        </authorList>
    </citation>
    <scope>NUCLEOTIDE SEQUENCE</scope>
    <source>
        <strain evidence="1">IBT 34128</strain>
    </source>
</reference>
<keyword evidence="2" id="KW-1185">Reference proteome</keyword>
<evidence type="ECO:0000313" key="2">
    <source>
        <dbReference type="Proteomes" id="UP001141434"/>
    </source>
</evidence>
<sequence>MIPTRQSLLFTGNERPLEYYL</sequence>
<dbReference type="EMBL" id="JAPMSZ010000009">
    <property type="protein sequence ID" value="KAJ5092137.1"/>
    <property type="molecule type" value="Genomic_DNA"/>
</dbReference>
<proteinExistence type="predicted"/>
<reference evidence="1" key="2">
    <citation type="journal article" date="2023" name="IMA Fungus">
        <title>Comparative genomic study of the Penicillium genus elucidates a diverse pangenome and 15 lateral gene transfer events.</title>
        <authorList>
            <person name="Petersen C."/>
            <person name="Sorensen T."/>
            <person name="Nielsen M.R."/>
            <person name="Sondergaard T.E."/>
            <person name="Sorensen J.L."/>
            <person name="Fitzpatrick D.A."/>
            <person name="Frisvad J.C."/>
            <person name="Nielsen K.L."/>
        </authorList>
    </citation>
    <scope>NUCLEOTIDE SEQUENCE</scope>
    <source>
        <strain evidence="1">IBT 34128</strain>
    </source>
</reference>